<dbReference type="InterPro" id="IPR011010">
    <property type="entry name" value="DNA_brk_join_enz"/>
</dbReference>
<keyword evidence="2" id="KW-0229">DNA integration</keyword>
<dbReference type="InterPro" id="IPR050090">
    <property type="entry name" value="Tyrosine_recombinase_XerCD"/>
</dbReference>
<dbReference type="RefSeq" id="WP_319806128.1">
    <property type="nucleotide sequence ID" value="NZ_CP107052.1"/>
</dbReference>
<protein>
    <submittedName>
        <fullName evidence="8">Site-specific integrase</fullName>
    </submittedName>
</protein>
<keyword evidence="3 5" id="KW-0238">DNA-binding</keyword>
<accession>A0ABY6GI52</accession>
<reference evidence="8" key="1">
    <citation type="submission" date="2022-10" db="EMBL/GenBank/DDBJ databases">
        <title>Candidatus Kirkpatrella diaphorinas gen. nov., sp. nov., an uncultured endosymbiont identified in a population of Diaphorina citri from Hawaii.</title>
        <authorList>
            <person name="Henry E.M."/>
            <person name="Carlson C.R."/>
            <person name="Kuo Y.-W."/>
        </authorList>
    </citation>
    <scope>NUCLEOTIDE SEQUENCE</scope>
    <source>
        <strain evidence="8">CADCRV1</strain>
    </source>
</reference>
<sequence>MHLFKQSNSDFWFVSFVHAPSGKRERRSTKEKTQGAARKAALRIVQEFEEGPRKRRTRLNEGLTLRQALTQYLRWLKAEGKSSLRMAEGLARKTLGELKPARFALKAALPIVQLSPAHIEELVMARRDEGNAPQTIAHEIKMIRAAVNYAAALGHVYPPKMDLRGRAGNAWRMPSVKPKTRYLSREEWMQVYDHLNPLRPVHVTRQCGYDYELPLEMRTIIARQMVQDLFVVITLTGGRWSEVARLTWDRVDTAGFAWVRLWGSKTDKERILPLPEMARQVLQRRFAARQSIMVFPGRNETDFCSAVPARAIIRAMEAVGLNRPDIVEMHGKATVHSLRHTFASWLLQGGADLSEVQEGLGHTTLDMTRRYAHLSKSKSAERIASALNAVIPL</sequence>
<evidence type="ECO:0000256" key="2">
    <source>
        <dbReference type="ARBA" id="ARBA00022908"/>
    </source>
</evidence>
<dbReference type="EMBL" id="CP107052">
    <property type="protein sequence ID" value="UYH50543.1"/>
    <property type="molecule type" value="Genomic_DNA"/>
</dbReference>
<dbReference type="PROSITE" id="PS51900">
    <property type="entry name" value="CB"/>
    <property type="match status" value="1"/>
</dbReference>
<dbReference type="SUPFAM" id="SSF56349">
    <property type="entry name" value="DNA breaking-rejoining enzymes"/>
    <property type="match status" value="1"/>
</dbReference>
<proteinExistence type="inferred from homology"/>
<keyword evidence="9" id="KW-1185">Reference proteome</keyword>
<evidence type="ECO:0000259" key="6">
    <source>
        <dbReference type="PROSITE" id="PS51898"/>
    </source>
</evidence>
<dbReference type="PROSITE" id="PS51898">
    <property type="entry name" value="TYR_RECOMBINASE"/>
    <property type="match status" value="1"/>
</dbReference>
<evidence type="ECO:0000256" key="4">
    <source>
        <dbReference type="ARBA" id="ARBA00023172"/>
    </source>
</evidence>
<comment type="similarity">
    <text evidence="1">Belongs to the 'phage' integrase family.</text>
</comment>
<organism evidence="8 9">
    <name type="scientific">Candidatus Kirkpatrickella diaphorinae</name>
    <dbReference type="NCBI Taxonomy" id="2984322"/>
    <lineage>
        <taxon>Bacteria</taxon>
        <taxon>Pseudomonadati</taxon>
        <taxon>Pseudomonadota</taxon>
        <taxon>Alphaproteobacteria</taxon>
        <taxon>Acetobacterales</taxon>
        <taxon>Acetobacteraceae</taxon>
        <taxon>Candidatus Kirkpatrickella</taxon>
    </lineage>
</organism>
<name>A0ABY6GI52_9PROT</name>
<dbReference type="Gene3D" id="1.10.150.130">
    <property type="match status" value="1"/>
</dbReference>
<evidence type="ECO:0000313" key="8">
    <source>
        <dbReference type="EMBL" id="UYH50543.1"/>
    </source>
</evidence>
<feature type="domain" description="Tyr recombinase" evidence="6">
    <location>
        <begin position="178"/>
        <end position="388"/>
    </location>
</feature>
<dbReference type="Gene3D" id="1.10.443.10">
    <property type="entry name" value="Intergrase catalytic core"/>
    <property type="match status" value="1"/>
</dbReference>
<evidence type="ECO:0000313" key="9">
    <source>
        <dbReference type="Proteomes" id="UP001163831"/>
    </source>
</evidence>
<dbReference type="InterPro" id="IPR013762">
    <property type="entry name" value="Integrase-like_cat_sf"/>
</dbReference>
<evidence type="ECO:0000256" key="5">
    <source>
        <dbReference type="PROSITE-ProRule" id="PRU01248"/>
    </source>
</evidence>
<dbReference type="InterPro" id="IPR044068">
    <property type="entry name" value="CB"/>
</dbReference>
<dbReference type="Proteomes" id="UP001163831">
    <property type="component" value="Chromosome"/>
</dbReference>
<dbReference type="Pfam" id="PF00589">
    <property type="entry name" value="Phage_integrase"/>
    <property type="match status" value="1"/>
</dbReference>
<evidence type="ECO:0000259" key="7">
    <source>
        <dbReference type="PROSITE" id="PS51900"/>
    </source>
</evidence>
<gene>
    <name evidence="8" type="ORF">N5W20_05295</name>
</gene>
<dbReference type="PANTHER" id="PTHR30349:SF64">
    <property type="entry name" value="PROPHAGE INTEGRASE INTD-RELATED"/>
    <property type="match status" value="1"/>
</dbReference>
<evidence type="ECO:0000256" key="1">
    <source>
        <dbReference type="ARBA" id="ARBA00008857"/>
    </source>
</evidence>
<dbReference type="InterPro" id="IPR002104">
    <property type="entry name" value="Integrase_catalytic"/>
</dbReference>
<evidence type="ECO:0000256" key="3">
    <source>
        <dbReference type="ARBA" id="ARBA00023125"/>
    </source>
</evidence>
<dbReference type="InterPro" id="IPR010998">
    <property type="entry name" value="Integrase_recombinase_N"/>
</dbReference>
<feature type="domain" description="Core-binding (CB)" evidence="7">
    <location>
        <begin position="63"/>
        <end position="151"/>
    </location>
</feature>
<dbReference type="PANTHER" id="PTHR30349">
    <property type="entry name" value="PHAGE INTEGRASE-RELATED"/>
    <property type="match status" value="1"/>
</dbReference>
<dbReference type="CDD" id="cd00796">
    <property type="entry name" value="INT_Rci_Hp1_C"/>
    <property type="match status" value="1"/>
</dbReference>
<keyword evidence="4" id="KW-0233">DNA recombination</keyword>